<keyword evidence="2" id="KW-1185">Reference proteome</keyword>
<accession>A0ABV8UA96</accession>
<organism evidence="1 2">
    <name type="scientific">Kordiimonas lipolytica</name>
    <dbReference type="NCBI Taxonomy" id="1662421"/>
    <lineage>
        <taxon>Bacteria</taxon>
        <taxon>Pseudomonadati</taxon>
        <taxon>Pseudomonadota</taxon>
        <taxon>Alphaproteobacteria</taxon>
        <taxon>Kordiimonadales</taxon>
        <taxon>Kordiimonadaceae</taxon>
        <taxon>Kordiimonas</taxon>
    </lineage>
</organism>
<dbReference type="EMBL" id="JBHSCR010000003">
    <property type="protein sequence ID" value="MFC4347413.1"/>
    <property type="molecule type" value="Genomic_DNA"/>
</dbReference>
<gene>
    <name evidence="1" type="ORF">ACFO5Q_06105</name>
</gene>
<dbReference type="Proteomes" id="UP001595776">
    <property type="component" value="Unassembled WGS sequence"/>
</dbReference>
<evidence type="ECO:0000313" key="2">
    <source>
        <dbReference type="Proteomes" id="UP001595776"/>
    </source>
</evidence>
<name>A0ABV8UA96_9PROT</name>
<evidence type="ECO:0008006" key="3">
    <source>
        <dbReference type="Google" id="ProtNLM"/>
    </source>
</evidence>
<protein>
    <recommendedName>
        <fullName evidence="3">Transmembrane protein (PGPGW)</fullName>
    </recommendedName>
</protein>
<dbReference type="RefSeq" id="WP_068152969.1">
    <property type="nucleotide sequence ID" value="NZ_JBHSCR010000003.1"/>
</dbReference>
<proteinExistence type="predicted"/>
<sequence>MAIILLVLGFLTLPLPLPTGIVLIALGFSLAAFHPGMRRWIRRTRGRYPVANSKIRLITPRLPGFIRRALQRTDSRAP</sequence>
<reference evidence="2" key="1">
    <citation type="journal article" date="2019" name="Int. J. Syst. Evol. Microbiol.">
        <title>The Global Catalogue of Microorganisms (GCM) 10K type strain sequencing project: providing services to taxonomists for standard genome sequencing and annotation.</title>
        <authorList>
            <consortium name="The Broad Institute Genomics Platform"/>
            <consortium name="The Broad Institute Genome Sequencing Center for Infectious Disease"/>
            <person name="Wu L."/>
            <person name="Ma J."/>
        </authorList>
    </citation>
    <scope>NUCLEOTIDE SEQUENCE [LARGE SCALE GENOMIC DNA]</scope>
    <source>
        <strain evidence="2">CGMCC 1.15304</strain>
    </source>
</reference>
<comment type="caution">
    <text evidence="1">The sequence shown here is derived from an EMBL/GenBank/DDBJ whole genome shotgun (WGS) entry which is preliminary data.</text>
</comment>
<evidence type="ECO:0000313" key="1">
    <source>
        <dbReference type="EMBL" id="MFC4347413.1"/>
    </source>
</evidence>